<organism evidence="6 7">
    <name type="scientific">Caldinitratiruptor microaerophilus</name>
    <dbReference type="NCBI Taxonomy" id="671077"/>
    <lineage>
        <taxon>Bacteria</taxon>
        <taxon>Bacillati</taxon>
        <taxon>Bacillota</taxon>
        <taxon>Clostridia</taxon>
        <taxon>Eubacteriales</taxon>
        <taxon>Symbiobacteriaceae</taxon>
        <taxon>Caldinitratiruptor</taxon>
    </lineage>
</organism>
<dbReference type="InterPro" id="IPR016208">
    <property type="entry name" value="Ald_Oxase/xanthine_DH-like"/>
</dbReference>
<evidence type="ECO:0000259" key="5">
    <source>
        <dbReference type="SMART" id="SM01008"/>
    </source>
</evidence>
<dbReference type="InterPro" id="IPR036856">
    <property type="entry name" value="Ald_Oxase/Xan_DH_a/b_sf"/>
</dbReference>
<dbReference type="Pfam" id="PF02738">
    <property type="entry name" value="MoCoBD_1"/>
    <property type="match status" value="1"/>
</dbReference>
<dbReference type="Gene3D" id="3.30.365.10">
    <property type="entry name" value="Aldehyde oxidase/xanthine dehydrogenase, molybdopterin binding domain"/>
    <property type="match status" value="4"/>
</dbReference>
<dbReference type="SMART" id="SM01008">
    <property type="entry name" value="Ald_Xan_dh_C"/>
    <property type="match status" value="1"/>
</dbReference>
<gene>
    <name evidence="6" type="ORF">caldi_18800</name>
</gene>
<protein>
    <submittedName>
        <fullName evidence="6">Aldehyde dehydrogenase</fullName>
    </submittedName>
</protein>
<dbReference type="GO" id="GO:0005506">
    <property type="term" value="F:iron ion binding"/>
    <property type="evidence" value="ECO:0007669"/>
    <property type="project" value="InterPro"/>
</dbReference>
<sequence length="792" mass="86387">MSTRYFGQPIRRNEDLRLLTGRGVYVDDISRPDMLHAAVVRSPYAHARIRRIDVARARQMPGVVAVYMADDLGPLNGPLPLLIPHDDLVHGRTQSALVKDKVRHLGEAVAFVVAQDRYLAEDAAEAVEVDYEPLPAVHDLLQALDPAAPRVHDDMPDNVAARIVRNVGDYDAARARADLVLTERLRIDRGTAASMETRGIVAIPEGDGYTMYVSTQAPVALRNGLAGWFGLPQMKLRVIAPDVGGGFGPKVMMFYPEEVLVLFAAMKLRRPVKWIEDRRENFVATTQEREQVHEVEVAVSRDGTLLGLYTRFVHDSGAYTPYGIQVPIITLTTLPGPYRLRNYRVEGTVVYTNKPTVTPYRGAGRPHGVFVMERMMDRIAEALGMDPLAVRRKNFIQPDEFPWDTGLIYQDWAPTRYDSGNYPLLADTLVRLLDLDRVRREQEEARRQGRYVGVGMAFYVEGSGPGPYEGVRVQVEPSGKVLVATGVGTQGQGHFTSFAQVVADQLGVRVEDVHVVTGDTAAMGWGIGTFASRAAVVVGNAAHLAAQAVADKARQVAARLLECSPDDIELADGRARVKGAPARSLSLGEVAFRANPLRGTLQFGEPGLEATRYFSPQQSTFPSGGHAAVVEVDPETAQIRVLRYCVVHDCGTVINPMIVEGQIHGGVAQGIGGVFYEKLVFDENAQLLTSTFMDYLLPTASEVPHIETDHIETPSPLNPLGIKGAGEAGVIPVAAVFAQALEDALRPFGVRVTEMPLSPARLWDMIRKGGGTPPAAGEEVGNETSPREGRQT</sequence>
<keyword evidence="2" id="KW-0560">Oxidoreductase</keyword>
<comment type="cofactor">
    <cofactor evidence="3">
        <name>Mo-molybdopterin cytosine dinucleotide</name>
        <dbReference type="ChEBI" id="CHEBI:71308"/>
    </cofactor>
</comment>
<dbReference type="RefSeq" id="WP_264841486.1">
    <property type="nucleotide sequence ID" value="NZ_AP025628.1"/>
</dbReference>
<dbReference type="KEGG" id="cmic:caldi_18800"/>
<evidence type="ECO:0000256" key="3">
    <source>
        <dbReference type="ARBA" id="ARBA00053029"/>
    </source>
</evidence>
<dbReference type="Pfam" id="PF20256">
    <property type="entry name" value="MoCoBD_2"/>
    <property type="match status" value="1"/>
</dbReference>
<dbReference type="AlphaFoldDB" id="A0AA35CNV4"/>
<keyword evidence="7" id="KW-1185">Reference proteome</keyword>
<dbReference type="InterPro" id="IPR046867">
    <property type="entry name" value="AldOxase/xan_DH_MoCoBD2"/>
</dbReference>
<dbReference type="SUPFAM" id="SSF56003">
    <property type="entry name" value="Molybdenum cofactor-binding domain"/>
    <property type="match status" value="1"/>
</dbReference>
<evidence type="ECO:0000256" key="2">
    <source>
        <dbReference type="ARBA" id="ARBA00023002"/>
    </source>
</evidence>
<dbReference type="InterPro" id="IPR037165">
    <property type="entry name" value="AldOxase/xan_DH_Mopterin-bd_sf"/>
</dbReference>
<feature type="domain" description="Aldehyde oxidase/xanthine dehydrogenase a/b hammerhead" evidence="5">
    <location>
        <begin position="20"/>
        <end position="135"/>
    </location>
</feature>
<name>A0AA35CNV4_9FIRM</name>
<reference evidence="6" key="1">
    <citation type="submission" date="2022-03" db="EMBL/GenBank/DDBJ databases">
        <title>Complete genome sequence of Caldinitratiruptor microaerophilus.</title>
        <authorList>
            <person name="Mukaiyama R."/>
            <person name="Nishiyama T."/>
            <person name="Ueda K."/>
        </authorList>
    </citation>
    <scope>NUCLEOTIDE SEQUENCE</scope>
    <source>
        <strain evidence="6">JCM 16183</strain>
    </source>
</reference>
<proteinExistence type="predicted"/>
<dbReference type="Gene3D" id="3.90.1170.50">
    <property type="entry name" value="Aldehyde oxidase/xanthine dehydrogenase, a/b hammerhead"/>
    <property type="match status" value="1"/>
</dbReference>
<evidence type="ECO:0000256" key="4">
    <source>
        <dbReference type="SAM" id="MobiDB-lite"/>
    </source>
</evidence>
<dbReference type="InterPro" id="IPR008274">
    <property type="entry name" value="AldOxase/xan_DH_MoCoBD1"/>
</dbReference>
<dbReference type="SUPFAM" id="SSF54665">
    <property type="entry name" value="CO dehydrogenase molybdoprotein N-domain-like"/>
    <property type="match status" value="1"/>
</dbReference>
<evidence type="ECO:0000313" key="6">
    <source>
        <dbReference type="EMBL" id="BDG60790.1"/>
    </source>
</evidence>
<dbReference type="FunFam" id="3.30.365.10:FF:000001">
    <property type="entry name" value="Xanthine dehydrogenase oxidase"/>
    <property type="match status" value="1"/>
</dbReference>
<dbReference type="EMBL" id="AP025628">
    <property type="protein sequence ID" value="BDG60790.1"/>
    <property type="molecule type" value="Genomic_DNA"/>
</dbReference>
<dbReference type="PANTHER" id="PTHR11908:SF132">
    <property type="entry name" value="ALDEHYDE OXIDASE 1-RELATED"/>
    <property type="match status" value="1"/>
</dbReference>
<dbReference type="PANTHER" id="PTHR11908">
    <property type="entry name" value="XANTHINE DEHYDROGENASE"/>
    <property type="match status" value="1"/>
</dbReference>
<dbReference type="InterPro" id="IPR000674">
    <property type="entry name" value="Ald_Oxase/Xan_DH_a/b"/>
</dbReference>
<dbReference type="Proteomes" id="UP001163687">
    <property type="component" value="Chromosome"/>
</dbReference>
<feature type="region of interest" description="Disordered" evidence="4">
    <location>
        <begin position="766"/>
        <end position="792"/>
    </location>
</feature>
<evidence type="ECO:0000256" key="1">
    <source>
        <dbReference type="ARBA" id="ARBA00022505"/>
    </source>
</evidence>
<dbReference type="GO" id="GO:0016491">
    <property type="term" value="F:oxidoreductase activity"/>
    <property type="evidence" value="ECO:0007669"/>
    <property type="project" value="UniProtKB-KW"/>
</dbReference>
<evidence type="ECO:0000313" key="7">
    <source>
        <dbReference type="Proteomes" id="UP001163687"/>
    </source>
</evidence>
<accession>A0AA35CNV4</accession>
<dbReference type="Pfam" id="PF01315">
    <property type="entry name" value="Ald_Xan_dh_C"/>
    <property type="match status" value="1"/>
</dbReference>
<keyword evidence="1" id="KW-0500">Molybdenum</keyword>